<protein>
    <submittedName>
        <fullName evidence="1">Uncharacterized protein</fullName>
    </submittedName>
</protein>
<reference evidence="1" key="2">
    <citation type="journal article" date="2015" name="Data Brief">
        <title>Shoot transcriptome of the giant reed, Arundo donax.</title>
        <authorList>
            <person name="Barrero R.A."/>
            <person name="Guerrero F.D."/>
            <person name="Moolhuijzen P."/>
            <person name="Goolsby J.A."/>
            <person name="Tidwell J."/>
            <person name="Bellgard S.E."/>
            <person name="Bellgard M.I."/>
        </authorList>
    </citation>
    <scope>NUCLEOTIDE SEQUENCE</scope>
    <source>
        <tissue evidence="1">Shoot tissue taken approximately 20 cm above the soil surface</tissue>
    </source>
</reference>
<evidence type="ECO:0000313" key="1">
    <source>
        <dbReference type="EMBL" id="JAD24877.1"/>
    </source>
</evidence>
<accession>A0A0A8YR65</accession>
<dbReference type="EMBL" id="GBRH01273018">
    <property type="protein sequence ID" value="JAD24877.1"/>
    <property type="molecule type" value="Transcribed_RNA"/>
</dbReference>
<dbReference type="AlphaFoldDB" id="A0A0A8YR65"/>
<sequence length="82" mass="9302">MRTGMQDGDQIFGIICELCHGWIRGASATCFAVSDGRKLKKIPALEWVVWGCTFGSFVPALVREDRLKRIFYSWEQHGIVIV</sequence>
<organism evidence="1">
    <name type="scientific">Arundo donax</name>
    <name type="common">Giant reed</name>
    <name type="synonym">Donax arundinaceus</name>
    <dbReference type="NCBI Taxonomy" id="35708"/>
    <lineage>
        <taxon>Eukaryota</taxon>
        <taxon>Viridiplantae</taxon>
        <taxon>Streptophyta</taxon>
        <taxon>Embryophyta</taxon>
        <taxon>Tracheophyta</taxon>
        <taxon>Spermatophyta</taxon>
        <taxon>Magnoliopsida</taxon>
        <taxon>Liliopsida</taxon>
        <taxon>Poales</taxon>
        <taxon>Poaceae</taxon>
        <taxon>PACMAD clade</taxon>
        <taxon>Arundinoideae</taxon>
        <taxon>Arundineae</taxon>
        <taxon>Arundo</taxon>
    </lineage>
</organism>
<name>A0A0A8YR65_ARUDO</name>
<proteinExistence type="predicted"/>
<reference evidence="1" key="1">
    <citation type="submission" date="2014-09" db="EMBL/GenBank/DDBJ databases">
        <authorList>
            <person name="Magalhaes I.L.F."/>
            <person name="Oliveira U."/>
            <person name="Santos F.R."/>
            <person name="Vidigal T.H.D.A."/>
            <person name="Brescovit A.D."/>
            <person name="Santos A.J."/>
        </authorList>
    </citation>
    <scope>NUCLEOTIDE SEQUENCE</scope>
    <source>
        <tissue evidence="1">Shoot tissue taken approximately 20 cm above the soil surface</tissue>
    </source>
</reference>